<feature type="signal peptide" evidence="1">
    <location>
        <begin position="1"/>
        <end position="15"/>
    </location>
</feature>
<feature type="chain" id="PRO_5044553076" evidence="1">
    <location>
        <begin position="16"/>
        <end position="84"/>
    </location>
</feature>
<evidence type="ECO:0000313" key="4">
    <source>
        <dbReference type="WBParaSite" id="TCNE_0000614301-mRNA-1"/>
    </source>
</evidence>
<dbReference type="Proteomes" id="UP000050794">
    <property type="component" value="Unassembled WGS sequence"/>
</dbReference>
<gene>
    <name evidence="2" type="ORF">TCNE_LOCUS6143</name>
</gene>
<dbReference type="AlphaFoldDB" id="A0A183UCC3"/>
<keyword evidence="3" id="KW-1185">Reference proteome</keyword>
<sequence length="84" mass="8848">MIAFILFVLIGSAVAQFCQSPVCTQEPVFTAPVDGTSTTIICNDPVNECLGCCKAYTISKGYSAASSYVYSSNSGRCVCCHSCN</sequence>
<reference evidence="4" key="1">
    <citation type="submission" date="2016-06" db="UniProtKB">
        <authorList>
            <consortium name="WormBaseParasite"/>
        </authorList>
    </citation>
    <scope>IDENTIFICATION</scope>
</reference>
<protein>
    <submittedName>
        <fullName evidence="2 4">Uncharacterized protein</fullName>
    </submittedName>
</protein>
<dbReference type="WBParaSite" id="TCNE_0000614301-mRNA-1">
    <property type="protein sequence ID" value="TCNE_0000614301-mRNA-1"/>
    <property type="gene ID" value="TCNE_0000614301"/>
</dbReference>
<dbReference type="EMBL" id="UYWY01019445">
    <property type="protein sequence ID" value="VDM37436.1"/>
    <property type="molecule type" value="Genomic_DNA"/>
</dbReference>
<proteinExistence type="predicted"/>
<keyword evidence="1" id="KW-0732">Signal</keyword>
<evidence type="ECO:0000313" key="3">
    <source>
        <dbReference type="Proteomes" id="UP000050794"/>
    </source>
</evidence>
<organism evidence="3 4">
    <name type="scientific">Toxocara canis</name>
    <name type="common">Canine roundworm</name>
    <dbReference type="NCBI Taxonomy" id="6265"/>
    <lineage>
        <taxon>Eukaryota</taxon>
        <taxon>Metazoa</taxon>
        <taxon>Ecdysozoa</taxon>
        <taxon>Nematoda</taxon>
        <taxon>Chromadorea</taxon>
        <taxon>Rhabditida</taxon>
        <taxon>Spirurina</taxon>
        <taxon>Ascaridomorpha</taxon>
        <taxon>Ascaridoidea</taxon>
        <taxon>Toxocaridae</taxon>
        <taxon>Toxocara</taxon>
    </lineage>
</organism>
<reference evidence="2 3" key="2">
    <citation type="submission" date="2018-11" db="EMBL/GenBank/DDBJ databases">
        <authorList>
            <consortium name="Pathogen Informatics"/>
        </authorList>
    </citation>
    <scope>NUCLEOTIDE SEQUENCE [LARGE SCALE GENOMIC DNA]</scope>
</reference>
<evidence type="ECO:0000256" key="1">
    <source>
        <dbReference type="SAM" id="SignalP"/>
    </source>
</evidence>
<name>A0A183UCC3_TOXCA</name>
<evidence type="ECO:0000313" key="2">
    <source>
        <dbReference type="EMBL" id="VDM37436.1"/>
    </source>
</evidence>
<accession>A0A183UCC3</accession>